<dbReference type="FunFam" id="3.40.50.300:FF:000481">
    <property type="entry name" value="Structural maintenance of chromosomes 4"/>
    <property type="match status" value="1"/>
</dbReference>
<dbReference type="Gene3D" id="1.20.1060.20">
    <property type="match status" value="1"/>
</dbReference>
<keyword evidence="8" id="KW-0226">DNA condensation</keyword>
<dbReference type="GO" id="GO:0007076">
    <property type="term" value="P:mitotic chromosome condensation"/>
    <property type="evidence" value="ECO:0007669"/>
    <property type="project" value="TreeGrafter"/>
</dbReference>
<evidence type="ECO:0000256" key="2">
    <source>
        <dbReference type="ARBA" id="ARBA00006005"/>
    </source>
</evidence>
<keyword evidence="10" id="KW-0131">Cell cycle</keyword>
<name>A0A1E3PJ65_9ASCO</name>
<sequence length="1298" mass="147772">MPIYKPPSKQIQEEKETNEPHQRLTITHLVLNDFKSYAGRQIIGPFHCSFSAVVGPNGSGKSNVIDSLLFVFGFRASKMRQSKVSSLIHNSTSHPSLSSCGVEVHFEDVIDNLDGTTTVVPDSKLVVSRKAYKNNSSKYYINDKDSNFTEVTALLKGRGIDLDHKRFLILQGEVESIAQMKAKADNEHDDGLLEYLEDIIGTADYKRIIDEAQEEVEQLNESCLEKTTRLEIVEKEKTGLSGRRNDIVKHLKLENQLVLKRSALYQLNMSNNQNKIKVGEKMAIKLNEQLEQEEQKNKGIQEEIKGLEFQHSNGIEEINEVKGKHKETTKLLSIKERELVQLAERKKHLSSKRKKLEKTISNAQHSKREAENWLSNYNEETSRQKEKLQLLESSLKTEEAELEKIRGVLRLKTQGFTDEIAKNQKLLNPWNTKIDQKRSEVAIAQSQVDILKEKDVNAQQTLVDGKRAIEKVIALGRKREEEFQRLEKEYFHVCSQINLGGEECDHASKMLKEMKDELSIIRQRASQAKESINAFKSQGKILSGLTRLRDSGRITGFHGRLGNLGTIDNRYDVAISTACPRLDNIVVDTVEVGQQCIEHLKKNNLGRGFFILLNKLPRNLNWDRIETPENVPRLFDLIKLKDPIFAPAFYSVLNDTLVAKDLTQANRIAYGKKRWRVVTLDGQLIDKSGTMTGGGNQVARGGMKSKLTAEISDEAFSKLEEEREEQENKFSIASKTLQEMQAAMKTLQNRKPQIELEVSKIKLEIESLSQSLLDAESQYQEQVAEFEAKKTTGDKEDLERALTQVKLLNVEIDELKAQTAGIQKVITDLQENILEAGGIKMRVQKSKVDGILQQIEIITNKLDDDSMSHSKSSSELKKYTKILAEAEAELSESAEENQAVEEEFTQRTLDVRKLEQEAEEVNNILIDKEEAILTIKTDLDEKLAAVNEARSVEIELRNQLQENTKAIHDNTYNYDKWKNRYLALSLHDINLMCGKEREDGEEIPTLPEFSEDEISTFNREDLKRGIVSLEKGTENANIDVSILTEYARREKEFETRRLGLNEAVELRDQTKLKVDTLKRRRLEEFMVGFNKITMKLKEMYQMITMGGNAELELVDSLDPFAEGILFSVMPPKKSWRNIANLSGGEKTLSSLALVFALHHYKPTPLYVMDEIDAALDFRNVSIIASYIKERTKNAQFIVISLRNNMFELSRQLVGIYKVNNMTKSITLQNKDLVHDTKPVIKLEKKSDKQSGKLSQITEEITDNNRNGAVKISKDRRISLTDVELTADGVHTNVSRIVL</sequence>
<comment type="similarity">
    <text evidence="2">Belongs to the SMC family. SMC4 subfamily.</text>
</comment>
<dbReference type="InterPro" id="IPR024704">
    <property type="entry name" value="SMC"/>
</dbReference>
<feature type="coiled-coil region" evidence="12">
    <location>
        <begin position="504"/>
        <end position="531"/>
    </location>
</feature>
<evidence type="ECO:0000256" key="9">
    <source>
        <dbReference type="ARBA" id="ARBA00023242"/>
    </source>
</evidence>
<evidence type="ECO:0000313" key="16">
    <source>
        <dbReference type="Proteomes" id="UP000095009"/>
    </source>
</evidence>
<evidence type="ECO:0000313" key="15">
    <source>
        <dbReference type="EMBL" id="ODQ65461.1"/>
    </source>
</evidence>
<dbReference type="GO" id="GO:0051301">
    <property type="term" value="P:cell division"/>
    <property type="evidence" value="ECO:0007669"/>
    <property type="project" value="UniProtKB-KW"/>
</dbReference>
<evidence type="ECO:0000256" key="11">
    <source>
        <dbReference type="PIRNR" id="PIRNR005719"/>
    </source>
</evidence>
<dbReference type="FunFam" id="3.30.70.1620:FF:000003">
    <property type="entry name" value="Structural maintenance of chromosomes 4"/>
    <property type="match status" value="1"/>
</dbReference>
<dbReference type="SMART" id="SM00968">
    <property type="entry name" value="SMC_hinge"/>
    <property type="match status" value="1"/>
</dbReference>
<feature type="domain" description="SMC hinge" evidence="14">
    <location>
        <begin position="555"/>
        <end position="669"/>
    </location>
</feature>
<evidence type="ECO:0000256" key="7">
    <source>
        <dbReference type="ARBA" id="ARBA00023054"/>
    </source>
</evidence>
<feature type="coiled-coil region" evidence="12">
    <location>
        <begin position="869"/>
        <end position="931"/>
    </location>
</feature>
<feature type="compositionally biased region" description="Basic and acidic residues" evidence="13">
    <location>
        <begin position="11"/>
        <end position="20"/>
    </location>
</feature>
<evidence type="ECO:0000256" key="3">
    <source>
        <dbReference type="ARBA" id="ARBA00022618"/>
    </source>
</evidence>
<evidence type="ECO:0000256" key="6">
    <source>
        <dbReference type="ARBA" id="ARBA00022840"/>
    </source>
</evidence>
<dbReference type="PANTHER" id="PTHR18937">
    <property type="entry name" value="STRUCTURAL MAINTENANCE OF CHROMOSOMES SMC FAMILY MEMBER"/>
    <property type="match status" value="1"/>
</dbReference>
<proteinExistence type="inferred from homology"/>
<evidence type="ECO:0000256" key="4">
    <source>
        <dbReference type="ARBA" id="ARBA00022741"/>
    </source>
</evidence>
<dbReference type="Pfam" id="PF02463">
    <property type="entry name" value="SMC_N"/>
    <property type="match status" value="1"/>
</dbReference>
<dbReference type="PANTHER" id="PTHR18937:SF172">
    <property type="entry name" value="STRUCTURAL MAINTENANCE OF CHROMOSOMES PROTEIN"/>
    <property type="match status" value="1"/>
</dbReference>
<comment type="subcellular location">
    <subcellularLocation>
        <location evidence="1 11">Nucleus</location>
    </subcellularLocation>
</comment>
<dbReference type="OrthoDB" id="5575062at2759"/>
<dbReference type="InterPro" id="IPR036277">
    <property type="entry name" value="SMC_hinge_sf"/>
</dbReference>
<dbReference type="SUPFAM" id="SSF52540">
    <property type="entry name" value="P-loop containing nucleoside triphosphate hydrolases"/>
    <property type="match status" value="1"/>
</dbReference>
<dbReference type="GO" id="GO:0005634">
    <property type="term" value="C:nucleus"/>
    <property type="evidence" value="ECO:0007669"/>
    <property type="project" value="UniProtKB-SubCell"/>
</dbReference>
<dbReference type="InterPro" id="IPR027417">
    <property type="entry name" value="P-loop_NTPase"/>
</dbReference>
<dbReference type="Gene3D" id="3.40.50.300">
    <property type="entry name" value="P-loop containing nucleotide triphosphate hydrolases"/>
    <property type="match status" value="2"/>
</dbReference>
<dbReference type="SUPFAM" id="SSF75553">
    <property type="entry name" value="Smc hinge domain"/>
    <property type="match status" value="1"/>
</dbReference>
<evidence type="ECO:0000256" key="8">
    <source>
        <dbReference type="ARBA" id="ARBA00023067"/>
    </source>
</evidence>
<evidence type="ECO:0000256" key="13">
    <source>
        <dbReference type="SAM" id="MobiDB-lite"/>
    </source>
</evidence>
<dbReference type="FunFam" id="3.40.50.300:FF:000585">
    <property type="entry name" value="Structural maintenance of chromosomes 4"/>
    <property type="match status" value="1"/>
</dbReference>
<keyword evidence="4" id="KW-0547">Nucleotide-binding</keyword>
<dbReference type="PIRSF" id="PIRSF005719">
    <property type="entry name" value="SMC"/>
    <property type="match status" value="1"/>
</dbReference>
<evidence type="ECO:0000256" key="12">
    <source>
        <dbReference type="SAM" id="Coils"/>
    </source>
</evidence>
<dbReference type="GO" id="GO:0000796">
    <property type="term" value="C:condensin complex"/>
    <property type="evidence" value="ECO:0007669"/>
    <property type="project" value="TreeGrafter"/>
</dbReference>
<evidence type="ECO:0000259" key="14">
    <source>
        <dbReference type="SMART" id="SM00968"/>
    </source>
</evidence>
<feature type="region of interest" description="Disordered" evidence="13">
    <location>
        <begin position="1"/>
        <end position="20"/>
    </location>
</feature>
<protein>
    <recommendedName>
        <fullName evidence="11">Structural maintenance of chromosomes protein</fullName>
    </recommendedName>
</protein>
<dbReference type="EMBL" id="KV454410">
    <property type="protein sequence ID" value="ODQ65461.1"/>
    <property type="molecule type" value="Genomic_DNA"/>
</dbReference>
<accession>A0A1E3PJ65</accession>
<evidence type="ECO:0000256" key="5">
    <source>
        <dbReference type="ARBA" id="ARBA00022776"/>
    </source>
</evidence>
<keyword evidence="6" id="KW-0067">ATP-binding</keyword>
<dbReference type="Proteomes" id="UP000095009">
    <property type="component" value="Unassembled WGS sequence"/>
</dbReference>
<keyword evidence="5" id="KW-0498">Mitosis</keyword>
<feature type="coiled-coil region" evidence="12">
    <location>
        <begin position="202"/>
        <end position="236"/>
    </location>
</feature>
<feature type="region of interest" description="Disordered" evidence="13">
    <location>
        <begin position="351"/>
        <end position="375"/>
    </location>
</feature>
<evidence type="ECO:0000256" key="1">
    <source>
        <dbReference type="ARBA" id="ARBA00004123"/>
    </source>
</evidence>
<dbReference type="InterPro" id="IPR010935">
    <property type="entry name" value="SMC_hinge"/>
</dbReference>
<gene>
    <name evidence="15" type="ORF">NADFUDRAFT_25651</name>
</gene>
<dbReference type="GO" id="GO:0005524">
    <property type="term" value="F:ATP binding"/>
    <property type="evidence" value="ECO:0007669"/>
    <property type="project" value="UniProtKB-KW"/>
</dbReference>
<dbReference type="InterPro" id="IPR003395">
    <property type="entry name" value="RecF/RecN/SMC_N"/>
</dbReference>
<dbReference type="Gene3D" id="3.30.70.1620">
    <property type="match status" value="1"/>
</dbReference>
<keyword evidence="16" id="KW-1185">Reference proteome</keyword>
<feature type="coiled-coil region" evidence="12">
    <location>
        <begin position="709"/>
        <end position="832"/>
    </location>
</feature>
<evidence type="ECO:0000256" key="10">
    <source>
        <dbReference type="ARBA" id="ARBA00023306"/>
    </source>
</evidence>
<keyword evidence="3" id="KW-0132">Cell division</keyword>
<keyword evidence="9 11" id="KW-0539">Nucleus</keyword>
<organism evidence="15 16">
    <name type="scientific">Nadsonia fulvescens var. elongata DSM 6958</name>
    <dbReference type="NCBI Taxonomy" id="857566"/>
    <lineage>
        <taxon>Eukaryota</taxon>
        <taxon>Fungi</taxon>
        <taxon>Dikarya</taxon>
        <taxon>Ascomycota</taxon>
        <taxon>Saccharomycotina</taxon>
        <taxon>Dipodascomycetes</taxon>
        <taxon>Dipodascales</taxon>
        <taxon>Dipodascales incertae sedis</taxon>
        <taxon>Nadsonia</taxon>
    </lineage>
</organism>
<dbReference type="Pfam" id="PF06470">
    <property type="entry name" value="SMC_hinge"/>
    <property type="match status" value="1"/>
</dbReference>
<reference evidence="15 16" key="1">
    <citation type="journal article" date="2016" name="Proc. Natl. Acad. Sci. U.S.A.">
        <title>Comparative genomics of biotechnologically important yeasts.</title>
        <authorList>
            <person name="Riley R."/>
            <person name="Haridas S."/>
            <person name="Wolfe K.H."/>
            <person name="Lopes M.R."/>
            <person name="Hittinger C.T."/>
            <person name="Goeker M."/>
            <person name="Salamov A.A."/>
            <person name="Wisecaver J.H."/>
            <person name="Long T.M."/>
            <person name="Calvey C.H."/>
            <person name="Aerts A.L."/>
            <person name="Barry K.W."/>
            <person name="Choi C."/>
            <person name="Clum A."/>
            <person name="Coughlan A.Y."/>
            <person name="Deshpande S."/>
            <person name="Douglass A.P."/>
            <person name="Hanson S.J."/>
            <person name="Klenk H.-P."/>
            <person name="LaButti K.M."/>
            <person name="Lapidus A."/>
            <person name="Lindquist E.A."/>
            <person name="Lipzen A.M."/>
            <person name="Meier-Kolthoff J.P."/>
            <person name="Ohm R.A."/>
            <person name="Otillar R.P."/>
            <person name="Pangilinan J.L."/>
            <person name="Peng Y."/>
            <person name="Rokas A."/>
            <person name="Rosa C.A."/>
            <person name="Scheuner C."/>
            <person name="Sibirny A.A."/>
            <person name="Slot J.C."/>
            <person name="Stielow J.B."/>
            <person name="Sun H."/>
            <person name="Kurtzman C.P."/>
            <person name="Blackwell M."/>
            <person name="Grigoriev I.V."/>
            <person name="Jeffries T.W."/>
        </authorList>
    </citation>
    <scope>NUCLEOTIDE SEQUENCE [LARGE SCALE GENOMIC DNA]</scope>
    <source>
        <strain evidence="15 16">DSM 6958</strain>
    </source>
</reference>
<keyword evidence="7 12" id="KW-0175">Coiled coil</keyword>
<dbReference type="GO" id="GO:0016887">
    <property type="term" value="F:ATP hydrolysis activity"/>
    <property type="evidence" value="ECO:0007669"/>
    <property type="project" value="InterPro"/>
</dbReference>
<dbReference type="STRING" id="857566.A0A1E3PJ65"/>